<dbReference type="Proteomes" id="UP000697472">
    <property type="component" value="Unassembled WGS sequence"/>
</dbReference>
<comment type="caution">
    <text evidence="2">The sequence shown here is derived from an EMBL/GenBank/DDBJ whole genome shotgun (WGS) entry which is preliminary data.</text>
</comment>
<keyword evidence="1" id="KW-0472">Membrane</keyword>
<accession>A0ABS2PWS8</accession>
<gene>
    <name evidence="2" type="ORF">JOC28_002058</name>
</gene>
<reference evidence="2 3" key="1">
    <citation type="submission" date="2021-01" db="EMBL/GenBank/DDBJ databases">
        <title>Genomic Encyclopedia of Type Strains, Phase IV (KMG-IV): sequencing the most valuable type-strain genomes for metagenomic binning, comparative biology and taxonomic classification.</title>
        <authorList>
            <person name="Goeker M."/>
        </authorList>
    </citation>
    <scope>NUCLEOTIDE SEQUENCE [LARGE SCALE GENOMIC DNA]</scope>
    <source>
        <strain evidence="2 3">DSM 27382</strain>
    </source>
</reference>
<keyword evidence="1" id="KW-0812">Transmembrane</keyword>
<keyword evidence="1" id="KW-1133">Transmembrane helix</keyword>
<protein>
    <recommendedName>
        <fullName evidence="4">Lipoprotein signal peptidase</fullName>
    </recommendedName>
</protein>
<proteinExistence type="predicted"/>
<evidence type="ECO:0000313" key="3">
    <source>
        <dbReference type="Proteomes" id="UP000697472"/>
    </source>
</evidence>
<dbReference type="EMBL" id="JAFBEH010000073">
    <property type="protein sequence ID" value="MBM7643747.1"/>
    <property type="molecule type" value="Genomic_DNA"/>
</dbReference>
<dbReference type="RefSeq" id="WP_205010581.1">
    <property type="nucleotide sequence ID" value="NZ_JAFBEH010000073.1"/>
</dbReference>
<evidence type="ECO:0000256" key="1">
    <source>
        <dbReference type="SAM" id="Phobius"/>
    </source>
</evidence>
<feature type="transmembrane region" description="Helical" evidence="1">
    <location>
        <begin position="69"/>
        <end position="87"/>
    </location>
</feature>
<evidence type="ECO:0000313" key="2">
    <source>
        <dbReference type="EMBL" id="MBM7643747.1"/>
    </source>
</evidence>
<sequence>MKKFSGKIYNLSLDGKHILRGWYFIKSQGEEYLVLRNYSGILDMKRKCYKTSIPLHSYKVTAKPQNRRAPLLLFATLVGGNIGAKLLEKVIPFNIAFGEANRTFSVTQGFGNIIFDLIMVLVCLKVISIYRERKLHSFVTKHGGEMTYLGKIKSTRPLQFMTTGREFW</sequence>
<feature type="transmembrane region" description="Helical" evidence="1">
    <location>
        <begin position="107"/>
        <end position="127"/>
    </location>
</feature>
<name>A0ABS2PWS8_9STRE</name>
<evidence type="ECO:0008006" key="4">
    <source>
        <dbReference type="Google" id="ProtNLM"/>
    </source>
</evidence>
<keyword evidence="3" id="KW-1185">Reference proteome</keyword>
<organism evidence="2 3">
    <name type="scientific">Streptococcus loxodontisalivarius</name>
    <dbReference type="NCBI Taxonomy" id="1349415"/>
    <lineage>
        <taxon>Bacteria</taxon>
        <taxon>Bacillati</taxon>
        <taxon>Bacillota</taxon>
        <taxon>Bacilli</taxon>
        <taxon>Lactobacillales</taxon>
        <taxon>Streptococcaceae</taxon>
        <taxon>Streptococcus</taxon>
    </lineage>
</organism>